<dbReference type="Proteomes" id="UP000094236">
    <property type="component" value="Unassembled WGS sequence"/>
</dbReference>
<feature type="compositionally biased region" description="Polar residues" evidence="2">
    <location>
        <begin position="93"/>
        <end position="103"/>
    </location>
</feature>
<proteinExistence type="predicted"/>
<sequence>MSNDKNNNGQINGLAGEDDDQFNPSNYFQNIDVQHAVDAALHSVNLLHGSGNNNNNNNGSNSNSNTNTNSGTGIGTGVNGKDHHDNLIDEVQKSPTLQSQKNFVRSDGNGSSNVGSGSGSLDLKKVCPFCGKYFSHPGSLGRHLDLKKGTDLHPIAEIMKIRSDVQRRSGVDNPRARKRRNERARIYNQNENVKIKNRKRRKLQDRKLKAEKLAMVNFLSKLGKPSLQQHPSFPRMVLYFLPPSKWPHDPPTLETFRTLKEYLNNQQLLDTNTQYAIQSSAEHSNDVELRLANLQNEISSKKLKKFQDYQEKLSTAFENWLSLSNDAKLDIWIREQRQCAQDALGISGLSLYNLANRSEWLVEEQQKLFQSYLKILKQEEEEEEEGEEADLDEERESTVNTANRDSNSDDDSPNYYSNHQLTAGDATLEAVAAAINTQQRQDRSASNNTNNNNNKDNNDNDNDNHNDNRLNLDPELMNNVRNA</sequence>
<organism evidence="3 4">
    <name type="scientific">Pachysolen tannophilus NRRL Y-2460</name>
    <dbReference type="NCBI Taxonomy" id="669874"/>
    <lineage>
        <taxon>Eukaryota</taxon>
        <taxon>Fungi</taxon>
        <taxon>Dikarya</taxon>
        <taxon>Ascomycota</taxon>
        <taxon>Saccharomycotina</taxon>
        <taxon>Pichiomycetes</taxon>
        <taxon>Pachysolenaceae</taxon>
        <taxon>Pachysolen</taxon>
    </lineage>
</organism>
<keyword evidence="4" id="KW-1185">Reference proteome</keyword>
<feature type="region of interest" description="Disordered" evidence="2">
    <location>
        <begin position="380"/>
        <end position="419"/>
    </location>
</feature>
<feature type="compositionally biased region" description="Polar residues" evidence="2">
    <location>
        <begin position="1"/>
        <end position="11"/>
    </location>
</feature>
<evidence type="ECO:0000313" key="3">
    <source>
        <dbReference type="EMBL" id="ODV94792.1"/>
    </source>
</evidence>
<evidence type="ECO:0000313" key="4">
    <source>
        <dbReference type="Proteomes" id="UP000094236"/>
    </source>
</evidence>
<name>A0A1E4TSR4_PACTA</name>
<feature type="coiled-coil region" evidence="1">
    <location>
        <begin position="277"/>
        <end position="304"/>
    </location>
</feature>
<feature type="compositionally biased region" description="Basic and acidic residues" evidence="2">
    <location>
        <begin position="80"/>
        <end position="92"/>
    </location>
</feature>
<feature type="compositionally biased region" description="Low complexity" evidence="2">
    <location>
        <begin position="49"/>
        <end position="71"/>
    </location>
</feature>
<dbReference type="STRING" id="669874.A0A1E4TSR4"/>
<feature type="region of interest" description="Disordered" evidence="2">
    <location>
        <begin position="48"/>
        <end position="119"/>
    </location>
</feature>
<accession>A0A1E4TSR4</accession>
<feature type="region of interest" description="Disordered" evidence="2">
    <location>
        <begin position="436"/>
        <end position="483"/>
    </location>
</feature>
<reference evidence="4" key="1">
    <citation type="submission" date="2016-05" db="EMBL/GenBank/DDBJ databases">
        <title>Comparative genomics of biotechnologically important yeasts.</title>
        <authorList>
            <consortium name="DOE Joint Genome Institute"/>
            <person name="Riley R."/>
            <person name="Haridas S."/>
            <person name="Wolfe K.H."/>
            <person name="Lopes M.R."/>
            <person name="Hittinger C.T."/>
            <person name="Goker M."/>
            <person name="Salamov A."/>
            <person name="Wisecaver J."/>
            <person name="Long T.M."/>
            <person name="Aerts A.L."/>
            <person name="Barry K."/>
            <person name="Choi C."/>
            <person name="Clum A."/>
            <person name="Coughlan A.Y."/>
            <person name="Deshpande S."/>
            <person name="Douglass A.P."/>
            <person name="Hanson S.J."/>
            <person name="Klenk H.-P."/>
            <person name="Labutti K."/>
            <person name="Lapidus A."/>
            <person name="Lindquist E."/>
            <person name="Lipzen A."/>
            <person name="Meier-Kolthoff J.P."/>
            <person name="Ohm R.A."/>
            <person name="Otillar R.P."/>
            <person name="Pangilinan J."/>
            <person name="Peng Y."/>
            <person name="Rokas A."/>
            <person name="Rosa C.A."/>
            <person name="Scheuner C."/>
            <person name="Sibirny A.A."/>
            <person name="Slot J.C."/>
            <person name="Stielow J.B."/>
            <person name="Sun H."/>
            <person name="Kurtzman C.P."/>
            <person name="Blackwell M."/>
            <person name="Grigoriev I.V."/>
            <person name="Jeffries T.W."/>
        </authorList>
    </citation>
    <scope>NUCLEOTIDE SEQUENCE [LARGE SCALE GENOMIC DNA]</scope>
    <source>
        <strain evidence="4">NRRL Y-2460</strain>
    </source>
</reference>
<evidence type="ECO:0000256" key="2">
    <source>
        <dbReference type="SAM" id="MobiDB-lite"/>
    </source>
</evidence>
<gene>
    <name evidence="3" type="ORF">PACTADRAFT_50651</name>
</gene>
<dbReference type="EMBL" id="KV454015">
    <property type="protein sequence ID" value="ODV94792.1"/>
    <property type="molecule type" value="Genomic_DNA"/>
</dbReference>
<evidence type="ECO:0008006" key="5">
    <source>
        <dbReference type="Google" id="ProtNLM"/>
    </source>
</evidence>
<evidence type="ECO:0000256" key="1">
    <source>
        <dbReference type="SAM" id="Coils"/>
    </source>
</evidence>
<feature type="region of interest" description="Disordered" evidence="2">
    <location>
        <begin position="1"/>
        <end position="26"/>
    </location>
</feature>
<keyword evidence="1" id="KW-0175">Coiled coil</keyword>
<feature type="compositionally biased region" description="Basic and acidic residues" evidence="2">
    <location>
        <begin position="456"/>
        <end position="472"/>
    </location>
</feature>
<feature type="compositionally biased region" description="Acidic residues" evidence="2">
    <location>
        <begin position="380"/>
        <end position="395"/>
    </location>
</feature>
<dbReference type="AlphaFoldDB" id="A0A1E4TSR4"/>
<dbReference type="OrthoDB" id="4095993at2759"/>
<protein>
    <recommendedName>
        <fullName evidence="5">C2H2-type domain-containing protein</fullName>
    </recommendedName>
</protein>